<keyword evidence="6" id="KW-1185">Reference proteome</keyword>
<keyword evidence="2" id="KW-0547">Nucleotide-binding</keyword>
<evidence type="ECO:0000256" key="1">
    <source>
        <dbReference type="ARBA" id="ARBA00022598"/>
    </source>
</evidence>
<dbReference type="GO" id="GO:0070740">
    <property type="term" value="F:tubulin-glutamic acid ligase activity"/>
    <property type="evidence" value="ECO:0007669"/>
    <property type="project" value="TreeGrafter"/>
</dbReference>
<organism evidence="6 7">
    <name type="scientific">Agrilus planipennis</name>
    <name type="common">Emerald ash borer</name>
    <name type="synonym">Agrilus marcopoli</name>
    <dbReference type="NCBI Taxonomy" id="224129"/>
    <lineage>
        <taxon>Eukaryota</taxon>
        <taxon>Metazoa</taxon>
        <taxon>Ecdysozoa</taxon>
        <taxon>Arthropoda</taxon>
        <taxon>Hexapoda</taxon>
        <taxon>Insecta</taxon>
        <taxon>Pterygota</taxon>
        <taxon>Neoptera</taxon>
        <taxon>Endopterygota</taxon>
        <taxon>Coleoptera</taxon>
        <taxon>Polyphaga</taxon>
        <taxon>Elateriformia</taxon>
        <taxon>Buprestoidea</taxon>
        <taxon>Buprestidae</taxon>
        <taxon>Agrilinae</taxon>
        <taxon>Agrilus</taxon>
    </lineage>
</organism>
<keyword evidence="4" id="KW-0175">Coiled coil</keyword>
<gene>
    <name evidence="7" type="primary">LOC108738847</name>
</gene>
<dbReference type="GO" id="GO:0000226">
    <property type="term" value="P:microtubule cytoskeleton organization"/>
    <property type="evidence" value="ECO:0007669"/>
    <property type="project" value="TreeGrafter"/>
</dbReference>
<reference evidence="7" key="1">
    <citation type="submission" date="2025-08" db="UniProtKB">
        <authorList>
            <consortium name="RefSeq"/>
        </authorList>
    </citation>
    <scope>IDENTIFICATION</scope>
    <source>
        <tissue evidence="7">Entire body</tissue>
    </source>
</reference>
<evidence type="ECO:0000256" key="2">
    <source>
        <dbReference type="ARBA" id="ARBA00022741"/>
    </source>
</evidence>
<dbReference type="InterPro" id="IPR004344">
    <property type="entry name" value="TTL/TTLL_fam"/>
</dbReference>
<keyword evidence="1" id="KW-0436">Ligase</keyword>
<dbReference type="PROSITE" id="PS51221">
    <property type="entry name" value="TTL"/>
    <property type="match status" value="1"/>
</dbReference>
<proteinExistence type="predicted"/>
<protein>
    <submittedName>
        <fullName evidence="7">Probable beta-tubulin polyglutamylase isoform X1</fullName>
    </submittedName>
</protein>
<accession>A0A7F5RC36</accession>
<feature type="compositionally biased region" description="Polar residues" evidence="5">
    <location>
        <begin position="576"/>
        <end position="587"/>
    </location>
</feature>
<evidence type="ECO:0000256" key="4">
    <source>
        <dbReference type="SAM" id="Coils"/>
    </source>
</evidence>
<evidence type="ECO:0000256" key="5">
    <source>
        <dbReference type="SAM" id="MobiDB-lite"/>
    </source>
</evidence>
<dbReference type="PANTHER" id="PTHR12241:SF162">
    <property type="entry name" value="TUBULIN MONOGLUTAMYLASE TTLL4"/>
    <property type="match status" value="1"/>
</dbReference>
<evidence type="ECO:0000256" key="3">
    <source>
        <dbReference type="ARBA" id="ARBA00022840"/>
    </source>
</evidence>
<evidence type="ECO:0000313" key="6">
    <source>
        <dbReference type="Proteomes" id="UP000192223"/>
    </source>
</evidence>
<dbReference type="OrthoDB" id="202825at2759"/>
<dbReference type="GO" id="GO:0036064">
    <property type="term" value="C:ciliary basal body"/>
    <property type="evidence" value="ECO:0007669"/>
    <property type="project" value="TreeGrafter"/>
</dbReference>
<feature type="region of interest" description="Disordered" evidence="5">
    <location>
        <begin position="576"/>
        <end position="595"/>
    </location>
</feature>
<dbReference type="PANTHER" id="PTHR12241">
    <property type="entry name" value="TUBULIN POLYGLUTAMYLASE"/>
    <property type="match status" value="1"/>
</dbReference>
<dbReference type="RefSeq" id="XP_025833527.1">
    <property type="nucleotide sequence ID" value="XM_025977742.1"/>
</dbReference>
<keyword evidence="3" id="KW-0067">ATP-binding</keyword>
<dbReference type="SUPFAM" id="SSF56059">
    <property type="entry name" value="Glutathione synthetase ATP-binding domain-like"/>
    <property type="match status" value="1"/>
</dbReference>
<dbReference type="Pfam" id="PF03133">
    <property type="entry name" value="TTL"/>
    <property type="match status" value="1"/>
</dbReference>
<dbReference type="KEGG" id="apln:108738847"/>
<dbReference type="GeneID" id="108738847"/>
<dbReference type="GO" id="GO:0015631">
    <property type="term" value="F:tubulin binding"/>
    <property type="evidence" value="ECO:0007669"/>
    <property type="project" value="TreeGrafter"/>
</dbReference>
<sequence length="1199" mass="138555">MSDQNFVNNRKMASCDLSLSYSSKCRFSYTSWSWCPTCDKESPRRRCRSESLEPCRRKGKEMKNFSPRKYEKNREYENMDLEYENKDFRFDSCRIRSNLCELPTTYISNNCQLTKVVSECQNDYSDSSEKSSKIYENSFKSFDVRNQTLNFGNMLEKQDKDKKALAKEEEGNKSLKSINKISFSVDHVKPHFLPKSADCNRQSHSTGVAKVNSLNGFYSGNNEKTFRKFLEKNKSINTTKGAQSYQPFKNSKEVYNKLLEAEAKNAHIVNKINLIESFKNPVENMKKSSAHNITNKEKHQQSDHTVDNHEFTCSQNEEINQGFPPKLVENQQKSHLKSRITQAESRPFTSFNFSNQKTLFEKQISRFEDLKNQLENQKSLLECQKAYFDQKKKDRPVSSPPWLASPPIKTTVSKQPVKVTKTNLGNVEITIGGAPVSHDTNTYYENAKDVSNLRDKYYKEIEMLKSRMNEIREKALSGQQYRYKNDIINNLQNSTPEKKDGGLKDAVKKSVNGALLKKKDLKNVNSKVSLKTRKLNNVKLKKTKSKFLNGADSGPDSEYSDSEDCEGLDITESVQSIDATNSKNTINDDNEKGDGDNCSWPLRESLFPHIPPYIRFNMHNGEPFKLPAGRKYMKWKLTNITPVLVRNTLTNTGFRLIRSEFTRESTEWVGTWGKHMKSPMFKTLKDSQKLNHFPGTFQVGRKDRLWRNLQRLMLMYGHKEFGFIPRTYILPQEVKVLKQNWKNGDDSEKWIIKPPASARGTGIRVIHKWSQLPKKANLIVQRYISNPFLINGNKFDLRLYVLVTSFNPLRIYLYPDGLVRFASVQYSDSNKDLKDRYMHLTNYSINKLSSNYTANDDANSFQGHKWTLSKLWEYLQTRNVDTKGLWRCLQQLVIKTMISGESTIVPLGKDNMSNRYNCYELFGVDVLLDENLDPWLLEVNISPSLHSQSPLDAHVKGPMVQSLFNLAQFHVPPKVIKTGCNFECYNSKLYSVHLFKKEQGKHMHFAAKERRDEYLTAILEKLTGDDVRHLTQAEDELQVKGQFERIFPTASTHVYFQYMEPRYYNRLFDAWEHKYERNRTAGIKRLKDLCETKMHLKVAPAPKVVQSSQNINVTPDQVNNPTNVQQLEPEKSAIPHNLFTLNPVKEQQGALFNNLIVPHYQQLLPSKEGQSHPTSSSDYTACPLKIKDVINPYVATPVV</sequence>
<dbReference type="InParanoid" id="A0A7F5RC36"/>
<dbReference type="Proteomes" id="UP000192223">
    <property type="component" value="Unplaced"/>
</dbReference>
<feature type="coiled-coil region" evidence="4">
    <location>
        <begin position="357"/>
        <end position="384"/>
    </location>
</feature>
<dbReference type="Gene3D" id="3.30.470.20">
    <property type="entry name" value="ATP-grasp fold, B domain"/>
    <property type="match status" value="1"/>
</dbReference>
<dbReference type="GO" id="GO:0005524">
    <property type="term" value="F:ATP binding"/>
    <property type="evidence" value="ECO:0007669"/>
    <property type="project" value="UniProtKB-KW"/>
</dbReference>
<evidence type="ECO:0000313" key="7">
    <source>
        <dbReference type="RefSeq" id="XP_025833527.1"/>
    </source>
</evidence>
<dbReference type="AlphaFoldDB" id="A0A7F5RC36"/>
<name>A0A7F5RC36_AGRPL</name>